<feature type="signal peptide" evidence="2">
    <location>
        <begin position="1"/>
        <end position="24"/>
    </location>
</feature>
<dbReference type="InterPro" id="IPR011050">
    <property type="entry name" value="Pectin_lyase_fold/virulence"/>
</dbReference>
<dbReference type="EMBL" id="CP051774">
    <property type="protein sequence ID" value="QJE96186.1"/>
    <property type="molecule type" value="Genomic_DNA"/>
</dbReference>
<sequence length="1649" mass="161376">MTRARLGALAAATVVATSVGSSLAANYTWQTTGTTNNWSTAAGDTNWFVDAGTTLSPWADANAAILDAATGETITLAGTVAPASTAVNNNGSWVLDGTGVLGGTGTLTKNGTGTLTLSNTVANTFSGGTTINGGILAIGTGGTGANTSTVSALGTGQATINSGGTLKLWIQNSTAFTIANNLSIDGGNILNEDGNHTLSGTVAVGAGGATLRSKWNGKNLTLTGVISGDGGVTIARPAEGGGAVDSNVILTNSNTYTGNTTVTAARLQLGNNVATDKGGTGVIRGDLTVNSPGLLTLGFTNALGYNAGAKVNNLNINGATVDHTANGDNGWGLAYNFSNGGTLQTTGTGRFSLGGGSAINTLASPTSSTINGSLWMRDSNPDNLVPFTTADGAAVYDLVVNANIGMGSGGEGVGINKLGAGTMLMNGPASTFTGPTNVNEGTLALGLTGTLATSPVSVASGATFRTDAGGRTLASLSAAGGSTLGLIAAPGVTTTVTGALDLTSGTINIAPTLGAGVVNGVYDLVTAGSITGSGTPVVSFNGPYGSSRATGTVAVNGNKLQLTLTGTGAGLVWNNASGAGAATGTWDLNATANFDNGGSNDVFKAFDSVIFNDSVAAGSAKTINLAGGLAPSSLTAANSNGDYTLTAATAGGGQLLGVGSLVKTGSSSLILGGNLTYGMVGEISVSGGTFDLGGKTLPAQPKFTLSGGATLANGTLPVSGTSDLQQGTISGVLSGAGAVTKSTANTVTLTGNSTVTGTTTIAEGTLQIGSGSNTGNLGSGPVVIQTGGTLNYLRSDNPMPAIANPISGTGTLSFSGTGTLLQSSYTLTGNNSGFSGAIQASNTRVGIDNVNDIGTAALSTGTNGQFWVTAGTHANAFTLSGNGWLEGTVDVPVQYGAIRFGGGTVSGPVTLAGDTRLTTQGSTGTISGNIGESGGARNLEIGVTGGSSNLTLSGTNTYTGTTTLTAATLNLRGSLASSAVNVGAGSTLSGNGSITGPVTFAAGATNLGVNLGLPGTLTTAGAATFNGTTTVTVTPAPGLTPGGSIPLMNYASTTATPANFVLANSANFRQAVFNVGATGLTLNLGSKAVTWSGTGGLTWDVATTSNWLDGASPSPYYQGDAVNFTDAAGTANGTVTITAALTPASVTVNNSTTVPYTFTGAGSIGGGASLTKTGTGDLNLNAAMTYSGGTVVNGGRVIVDGNGPGNRQVAGGLITVNNTGTFEVRGVNAMPNAANSPNVTVNAGGTLRLVTGFSPVATAANSHAHLGNLTLNGGTVDMTYSGTGAAYNNESMQLNGTLTVGGSAPSIIQSSETTANQGIALPGNRTFAIANVTGNANPDLVITAEVENSDSDNGLLTKTGAGTLELVAPNSYSGGTNVTEGTLTISNALNGSATGTGAVTIAAGATLNGNGTATGATTIAGTVAPGPGIGQIRTGALTLTGTYACEIDGIASDLLEVNGNINLSGATLNLSQVTPATETSYVIGSWTGTRTGSFATVTGLPTGLSVIYDENAKLILIGVATGFTEWIGGFPGLSDTTAGGDPDNDGFVNLLEYILGGNPGESSTAIAPTQLVTGSNVEFSFKRSDDSEGDTTQIVQWSTDLESWTDIPIPGSSAGNVAIIENGANSDDVKVTIPRAANTKIFVRFTAAN</sequence>
<dbReference type="Pfam" id="PF12951">
    <property type="entry name" value="PATR"/>
    <property type="match status" value="8"/>
</dbReference>
<dbReference type="RefSeq" id="WP_169454587.1">
    <property type="nucleotide sequence ID" value="NZ_CP051774.1"/>
</dbReference>
<keyword evidence="1 2" id="KW-0732">Signal</keyword>
<proteinExistence type="predicted"/>
<dbReference type="KEGG" id="luo:HHL09_10445"/>
<keyword evidence="4" id="KW-1185">Reference proteome</keyword>
<organism evidence="3 4">
    <name type="scientific">Luteolibacter luteus</name>
    <dbReference type="NCBI Taxonomy" id="2728835"/>
    <lineage>
        <taxon>Bacteria</taxon>
        <taxon>Pseudomonadati</taxon>
        <taxon>Verrucomicrobiota</taxon>
        <taxon>Verrucomicrobiia</taxon>
        <taxon>Verrucomicrobiales</taxon>
        <taxon>Verrucomicrobiaceae</taxon>
        <taxon>Luteolibacter</taxon>
    </lineage>
</organism>
<dbReference type="PANTHER" id="PTHR35037">
    <property type="entry name" value="C-TERMINAL REGION OF AIDA-LIKE PROTEIN"/>
    <property type="match status" value="1"/>
</dbReference>
<evidence type="ECO:0000256" key="1">
    <source>
        <dbReference type="ARBA" id="ARBA00022729"/>
    </source>
</evidence>
<evidence type="ECO:0000313" key="3">
    <source>
        <dbReference type="EMBL" id="QJE96186.1"/>
    </source>
</evidence>
<dbReference type="PANTHER" id="PTHR35037:SF3">
    <property type="entry name" value="C-TERMINAL REGION OF AIDA-LIKE PROTEIN"/>
    <property type="match status" value="1"/>
</dbReference>
<accession>A0A858RGC2</accession>
<feature type="chain" id="PRO_5032674051" description="Autotransporter domain-containing protein" evidence="2">
    <location>
        <begin position="25"/>
        <end position="1649"/>
    </location>
</feature>
<name>A0A858RGC2_9BACT</name>
<gene>
    <name evidence="3" type="ORF">HHL09_10445</name>
</gene>
<evidence type="ECO:0008006" key="5">
    <source>
        <dbReference type="Google" id="ProtNLM"/>
    </source>
</evidence>
<evidence type="ECO:0000256" key="2">
    <source>
        <dbReference type="SAM" id="SignalP"/>
    </source>
</evidence>
<protein>
    <recommendedName>
        <fullName evidence="5">Autotransporter domain-containing protein</fullName>
    </recommendedName>
</protein>
<dbReference type="InterPro" id="IPR013425">
    <property type="entry name" value="Autotrns_rpt"/>
</dbReference>
<dbReference type="NCBIfam" id="TIGR02601">
    <property type="entry name" value="autotrns_rpt"/>
    <property type="match status" value="5"/>
</dbReference>
<reference evidence="3 4" key="1">
    <citation type="submission" date="2020-04" db="EMBL/GenBank/DDBJ databases">
        <title>Luteolibacter sp. G-1-1-1 isolated from soil.</title>
        <authorList>
            <person name="Dahal R.H."/>
        </authorList>
    </citation>
    <scope>NUCLEOTIDE SEQUENCE [LARGE SCALE GENOMIC DNA]</scope>
    <source>
        <strain evidence="3 4">G-1-1-1</strain>
    </source>
</reference>
<evidence type="ECO:0000313" key="4">
    <source>
        <dbReference type="Proteomes" id="UP000501812"/>
    </source>
</evidence>
<dbReference type="Proteomes" id="UP000501812">
    <property type="component" value="Chromosome"/>
</dbReference>
<dbReference type="SUPFAM" id="SSF51126">
    <property type="entry name" value="Pectin lyase-like"/>
    <property type="match status" value="2"/>
</dbReference>
<dbReference type="InterPro" id="IPR051551">
    <property type="entry name" value="Autotransporter_adhesion"/>
</dbReference>